<dbReference type="OrthoDB" id="2151161at2759"/>
<evidence type="ECO:0000256" key="7">
    <source>
        <dbReference type="ARBA" id="ARBA00023136"/>
    </source>
</evidence>
<comment type="subcellular location">
    <subcellularLocation>
        <location evidence="2 8">Golgi apparatus membrane</location>
        <topology evidence="2 8">Multi-pass membrane protein</topology>
    </subcellularLocation>
</comment>
<keyword evidence="8" id="KW-0333">Golgi apparatus</keyword>
<keyword evidence="10" id="KW-1185">Reference proteome</keyword>
<protein>
    <recommendedName>
        <fullName evidence="4 8">Golgi apparatus membrane protein TVP23</fullName>
    </recommendedName>
</protein>
<dbReference type="PANTHER" id="PTHR13019:SF7">
    <property type="entry name" value="GOLGI APPARATUS MEMBRANE PROTEIN TVP23"/>
    <property type="match status" value="1"/>
</dbReference>
<evidence type="ECO:0000256" key="8">
    <source>
        <dbReference type="RuleBase" id="RU361206"/>
    </source>
</evidence>
<comment type="function">
    <text evidence="1 8">Golgi membrane protein involved in vesicular trafficking.</text>
</comment>
<keyword evidence="6 8" id="KW-1133">Transmembrane helix</keyword>
<dbReference type="GO" id="GO:0000139">
    <property type="term" value="C:Golgi membrane"/>
    <property type="evidence" value="ECO:0007669"/>
    <property type="project" value="UniProtKB-SubCell"/>
</dbReference>
<gene>
    <name evidence="9" type="ORF">LADA_0F04412G</name>
</gene>
<evidence type="ECO:0000313" key="9">
    <source>
        <dbReference type="EMBL" id="SCU90486.1"/>
    </source>
</evidence>
<evidence type="ECO:0000256" key="1">
    <source>
        <dbReference type="ARBA" id="ARBA00003246"/>
    </source>
</evidence>
<accession>A0A1G4JJ30</accession>
<dbReference type="InterPro" id="IPR008564">
    <property type="entry name" value="TVP23-like"/>
</dbReference>
<dbReference type="Proteomes" id="UP000190274">
    <property type="component" value="Chromosome F"/>
</dbReference>
<dbReference type="Pfam" id="PF05832">
    <property type="entry name" value="DUF846"/>
    <property type="match status" value="1"/>
</dbReference>
<dbReference type="PANTHER" id="PTHR13019">
    <property type="entry name" value="GOLGI APPARATUS MEMBRANE PROTEIN TVP23"/>
    <property type="match status" value="1"/>
</dbReference>
<dbReference type="AlphaFoldDB" id="A0A1G4JJ30"/>
<keyword evidence="5 8" id="KW-0812">Transmembrane</keyword>
<sequence length="195" mass="22192">MDHVKNFYHMILESSHPLTMGLHLIGKAAPIVFYLIGSWFMSFTAQFIAVLLLLAGDFYITKNITGRKLVQLRWWYDSVNAESGPMSFESHKQYAPGPPINPIDSKLFWTSVYVAPVVWIIFGVMCLLQAKLLYLVLIAMAICLTGWNAQGFRNCDKWDPSAQEGQSDSWWQLPNVGSLENLGRLARLQNMFRST</sequence>
<dbReference type="EMBL" id="LT598458">
    <property type="protein sequence ID" value="SCU90486.1"/>
    <property type="molecule type" value="Genomic_DNA"/>
</dbReference>
<organism evidence="9 10">
    <name type="scientific">Lachancea dasiensis</name>
    <dbReference type="NCBI Taxonomy" id="1072105"/>
    <lineage>
        <taxon>Eukaryota</taxon>
        <taxon>Fungi</taxon>
        <taxon>Dikarya</taxon>
        <taxon>Ascomycota</taxon>
        <taxon>Saccharomycotina</taxon>
        <taxon>Saccharomycetes</taxon>
        <taxon>Saccharomycetales</taxon>
        <taxon>Saccharomycetaceae</taxon>
        <taxon>Lachancea</taxon>
    </lineage>
</organism>
<dbReference type="GO" id="GO:0009306">
    <property type="term" value="P:protein secretion"/>
    <property type="evidence" value="ECO:0007669"/>
    <property type="project" value="TreeGrafter"/>
</dbReference>
<dbReference type="STRING" id="1266660.A0A1G4JJ30"/>
<evidence type="ECO:0000256" key="2">
    <source>
        <dbReference type="ARBA" id="ARBA00004653"/>
    </source>
</evidence>
<evidence type="ECO:0000256" key="6">
    <source>
        <dbReference type="ARBA" id="ARBA00022989"/>
    </source>
</evidence>
<comment type="similarity">
    <text evidence="3 8">Belongs to the TVP23 family.</text>
</comment>
<evidence type="ECO:0000256" key="4">
    <source>
        <dbReference type="ARBA" id="ARBA00013603"/>
    </source>
</evidence>
<feature type="transmembrane region" description="Helical" evidence="8">
    <location>
        <begin position="31"/>
        <end position="55"/>
    </location>
</feature>
<evidence type="ECO:0000256" key="5">
    <source>
        <dbReference type="ARBA" id="ARBA00022692"/>
    </source>
</evidence>
<evidence type="ECO:0000256" key="3">
    <source>
        <dbReference type="ARBA" id="ARBA00005467"/>
    </source>
</evidence>
<name>A0A1G4JJ30_9SACH</name>
<dbReference type="GO" id="GO:0016192">
    <property type="term" value="P:vesicle-mediated transport"/>
    <property type="evidence" value="ECO:0007669"/>
    <property type="project" value="EnsemblFungi"/>
</dbReference>
<evidence type="ECO:0000313" key="10">
    <source>
        <dbReference type="Proteomes" id="UP000190274"/>
    </source>
</evidence>
<proteinExistence type="inferred from homology"/>
<keyword evidence="7 8" id="KW-0472">Membrane</keyword>
<comment type="caution">
    <text evidence="8">Lacks conserved residue(s) required for the propagation of feature annotation.</text>
</comment>
<reference evidence="9 10" key="1">
    <citation type="submission" date="2016-03" db="EMBL/GenBank/DDBJ databases">
        <authorList>
            <person name="Devillers H."/>
        </authorList>
    </citation>
    <scope>NUCLEOTIDE SEQUENCE [LARGE SCALE GENOMIC DNA]</scope>
    <source>
        <strain evidence="9">CBS 10888</strain>
    </source>
</reference>